<proteinExistence type="predicted"/>
<dbReference type="GO" id="GO:0016779">
    <property type="term" value="F:nucleotidyltransferase activity"/>
    <property type="evidence" value="ECO:0007669"/>
    <property type="project" value="UniProtKB-KW"/>
</dbReference>
<keyword evidence="2" id="KW-0548">Nucleotidyltransferase</keyword>
<accession>A0AAE7E9F8</accession>
<dbReference type="InterPro" id="IPR045886">
    <property type="entry name" value="ThiF/MoeB/HesA"/>
</dbReference>
<dbReference type="GO" id="GO:0061504">
    <property type="term" value="P:cyclic threonylcarbamoyladenosine biosynthetic process"/>
    <property type="evidence" value="ECO:0007669"/>
    <property type="project" value="TreeGrafter"/>
</dbReference>
<dbReference type="PANTHER" id="PTHR43267">
    <property type="entry name" value="TRNA THREONYLCARBAMOYLADENOSINE DEHYDRATASE"/>
    <property type="match status" value="1"/>
</dbReference>
<reference evidence="2 3" key="1">
    <citation type="submission" date="2020-05" db="EMBL/GenBank/DDBJ databases">
        <title>Complete genome sequencing of Campylobacter and Arcobacter type strains.</title>
        <authorList>
            <person name="Miller W.G."/>
            <person name="Yee E."/>
        </authorList>
    </citation>
    <scope>NUCLEOTIDE SEQUENCE [LARGE SCALE GENOMIC DNA]</scope>
    <source>
        <strain evidence="2 3">LMG 6451</strain>
    </source>
</reference>
<dbReference type="EMBL" id="CP053832">
    <property type="protein sequence ID" value="QKF84114.1"/>
    <property type="molecule type" value="Genomic_DNA"/>
</dbReference>
<keyword evidence="2" id="KW-0808">Transferase</keyword>
<dbReference type="NCBIfam" id="NF006395">
    <property type="entry name" value="PRK08644.1"/>
    <property type="match status" value="1"/>
</dbReference>
<dbReference type="Pfam" id="PF00899">
    <property type="entry name" value="ThiF"/>
    <property type="match status" value="1"/>
</dbReference>
<sequence>MDSILCKKKYFESEIYKRNDELVTKKVKNSKVVILGLGGLGSNIASMLARVGVGNLKLVDFDKVELNNLNRQFYNKTHIGLFKTDALKSELELINPYLNFEILNLKITSQNLNSVLKDDFLICEAFDNADLKALLMDYASKNLDKYFVFGSGMGGYESSNLMKVKRFGTNCYICGDFSSKASLMAPKVVQCASMQANTILRIIMNEFEI</sequence>
<evidence type="ECO:0000313" key="2">
    <source>
        <dbReference type="EMBL" id="QKF84114.1"/>
    </source>
</evidence>
<evidence type="ECO:0000313" key="3">
    <source>
        <dbReference type="Proteomes" id="UP000509722"/>
    </source>
</evidence>
<dbReference type="AlphaFoldDB" id="A0AAE7E9F8"/>
<organism evidence="2 3">
    <name type="scientific">Campylobacter ureolyticus</name>
    <dbReference type="NCBI Taxonomy" id="827"/>
    <lineage>
        <taxon>Bacteria</taxon>
        <taxon>Pseudomonadati</taxon>
        <taxon>Campylobacterota</taxon>
        <taxon>Epsilonproteobacteria</taxon>
        <taxon>Campylobacterales</taxon>
        <taxon>Campylobacteraceae</taxon>
        <taxon>Campylobacter</taxon>
    </lineage>
</organism>
<dbReference type="Proteomes" id="UP000509722">
    <property type="component" value="Chromosome"/>
</dbReference>
<dbReference type="InterPro" id="IPR012729">
    <property type="entry name" value="ThiF_fam2"/>
</dbReference>
<dbReference type="PANTHER" id="PTHR43267:SF3">
    <property type="entry name" value="THIF PROTEIN"/>
    <property type="match status" value="1"/>
</dbReference>
<dbReference type="GO" id="GO:0061503">
    <property type="term" value="F:tRNA threonylcarbamoyladenosine dehydratase"/>
    <property type="evidence" value="ECO:0007669"/>
    <property type="project" value="TreeGrafter"/>
</dbReference>
<gene>
    <name evidence="2" type="primary">thiF</name>
    <name evidence="2" type="ORF">CURT_0602</name>
</gene>
<dbReference type="SUPFAM" id="SSF69572">
    <property type="entry name" value="Activating enzymes of the ubiquitin-like proteins"/>
    <property type="match status" value="1"/>
</dbReference>
<feature type="domain" description="THIF-type NAD/FAD binding fold" evidence="1">
    <location>
        <begin position="22"/>
        <end position="205"/>
    </location>
</feature>
<dbReference type="NCBIfam" id="TIGR02354">
    <property type="entry name" value="thiF_fam2"/>
    <property type="match status" value="1"/>
</dbReference>
<dbReference type="GO" id="GO:0008641">
    <property type="term" value="F:ubiquitin-like modifier activating enzyme activity"/>
    <property type="evidence" value="ECO:0007669"/>
    <property type="project" value="InterPro"/>
</dbReference>
<dbReference type="GeneID" id="77175510"/>
<dbReference type="InterPro" id="IPR035985">
    <property type="entry name" value="Ubiquitin-activating_enz"/>
</dbReference>
<dbReference type="InterPro" id="IPR000594">
    <property type="entry name" value="ThiF_NAD_FAD-bd"/>
</dbReference>
<protein>
    <submittedName>
        <fullName evidence="2">ThiS adenylyltransferase</fullName>
    </submittedName>
</protein>
<evidence type="ECO:0000259" key="1">
    <source>
        <dbReference type="Pfam" id="PF00899"/>
    </source>
</evidence>
<dbReference type="RefSeq" id="WP_018713309.1">
    <property type="nucleotide sequence ID" value="NZ_CP053832.1"/>
</dbReference>
<dbReference type="Gene3D" id="3.40.50.720">
    <property type="entry name" value="NAD(P)-binding Rossmann-like Domain"/>
    <property type="match status" value="1"/>
</dbReference>
<name>A0AAE7E9F8_9BACT</name>